<feature type="domain" description="Glycosyltransferase 2-like" evidence="1">
    <location>
        <begin position="6"/>
        <end position="169"/>
    </location>
</feature>
<reference evidence="2 3" key="1">
    <citation type="submission" date="2023-02" db="EMBL/GenBank/DDBJ databases">
        <title>Complete genome sequence of Priestia aryabhattai G5MAi6, a methanol-tolerant strain isolated from tap water in Hong Kong.</title>
        <authorList>
            <person name="Leung K.M."/>
            <person name="Lai G.K.K."/>
            <person name="Griffin S.D.J."/>
        </authorList>
    </citation>
    <scope>NUCLEOTIDE SEQUENCE [LARGE SCALE GENOMIC DNA]</scope>
    <source>
        <strain evidence="2 3">G5MAi6</strain>
        <plasmid evidence="2 3">pG5MAi6_2</plasmid>
    </source>
</reference>
<dbReference type="Proteomes" id="UP001220217">
    <property type="component" value="Plasmid pG5MAi6_2"/>
</dbReference>
<keyword evidence="2" id="KW-0328">Glycosyltransferase</keyword>
<proteinExistence type="predicted"/>
<protein>
    <submittedName>
        <fullName evidence="2">Glycosyltransferase</fullName>
        <ecNumber evidence="2">2.4.-.-</ecNumber>
    </submittedName>
</protein>
<dbReference type="CDD" id="cd00761">
    <property type="entry name" value="Glyco_tranf_GTA_type"/>
    <property type="match status" value="1"/>
</dbReference>
<dbReference type="SUPFAM" id="SSF53448">
    <property type="entry name" value="Nucleotide-diphospho-sugar transferases"/>
    <property type="match status" value="2"/>
</dbReference>
<evidence type="ECO:0000313" key="2">
    <source>
        <dbReference type="EMBL" id="WEA47258.1"/>
    </source>
</evidence>
<dbReference type="AlphaFoldDB" id="A0ABD7X420"/>
<evidence type="ECO:0000259" key="1">
    <source>
        <dbReference type="Pfam" id="PF00535"/>
    </source>
</evidence>
<dbReference type="Gene3D" id="3.90.550.10">
    <property type="entry name" value="Spore Coat Polysaccharide Biosynthesis Protein SpsA, Chain A"/>
    <property type="match status" value="2"/>
</dbReference>
<dbReference type="PANTHER" id="PTHR43685:SF2">
    <property type="entry name" value="GLYCOSYLTRANSFERASE 2-LIKE DOMAIN-CONTAINING PROTEIN"/>
    <property type="match status" value="1"/>
</dbReference>
<dbReference type="Pfam" id="PF00535">
    <property type="entry name" value="Glycos_transf_2"/>
    <property type="match status" value="1"/>
</dbReference>
<name>A0ABD7X420_PRIAR</name>
<gene>
    <name evidence="2" type="ORF">PWO00_28155</name>
</gene>
<dbReference type="InterPro" id="IPR050834">
    <property type="entry name" value="Glycosyltransf_2"/>
</dbReference>
<dbReference type="InterPro" id="IPR001173">
    <property type="entry name" value="Glyco_trans_2-like"/>
</dbReference>
<dbReference type="GO" id="GO:0016757">
    <property type="term" value="F:glycosyltransferase activity"/>
    <property type="evidence" value="ECO:0007669"/>
    <property type="project" value="UniProtKB-KW"/>
</dbReference>
<geneLocation type="plasmid" evidence="2 3">
    <name>pG5MAi6_2</name>
</geneLocation>
<dbReference type="RefSeq" id="WP_275037759.1">
    <property type="nucleotide sequence ID" value="NZ_CP118720.1"/>
</dbReference>
<dbReference type="InterPro" id="IPR029044">
    <property type="entry name" value="Nucleotide-diphossugar_trans"/>
</dbReference>
<dbReference type="EC" id="2.4.-.-" evidence="2"/>
<sequence length="419" mass="48557">MADVGIVMPVYKQDLNYLELALNSVLKQDYQNFYFVIVSDGAPPEVNNKITELTAGDNRVYFIIKEKNEGVSKALNTGFDFLMKFVEIKYLTWVSSDNIYFQNFIEKLREALVNGPEEIGLVYSSFRHIDHDGKHILNEDLIAFRKFQEKPKESLLDLCYIGTSFMYKKIYASKTDGYFMEPVEDYEYWLRLTDHCDIKYVPTELMDYRVASPHSISAQLQSSVYQHRRWRYTFNLAKQQTRNRRNIPFEVTIVFPVQQLSEITVSQYEHVLNQSYSNYKFLVIDLSPRGKVSQTLKQISDPRVAFFDLPNKSMADAIELGIELADTPYTLLFKELCLPVALDSLALLVDVHHQLLKEFQHNEIASTFFIDSFPNITSPKSFKTNAGSIGFSRAYNQSNIILNQLYNTNSLKKLNTRSN</sequence>
<keyword evidence="2" id="KW-0808">Transferase</keyword>
<accession>A0ABD7X420</accession>
<organism evidence="2 3">
    <name type="scientific">Priestia aryabhattai</name>
    <name type="common">Bacillus aryabhattai</name>
    <dbReference type="NCBI Taxonomy" id="412384"/>
    <lineage>
        <taxon>Bacteria</taxon>
        <taxon>Bacillati</taxon>
        <taxon>Bacillota</taxon>
        <taxon>Bacilli</taxon>
        <taxon>Bacillales</taxon>
        <taxon>Bacillaceae</taxon>
        <taxon>Priestia</taxon>
    </lineage>
</organism>
<dbReference type="PANTHER" id="PTHR43685">
    <property type="entry name" value="GLYCOSYLTRANSFERASE"/>
    <property type="match status" value="1"/>
</dbReference>
<evidence type="ECO:0000313" key="3">
    <source>
        <dbReference type="Proteomes" id="UP001220217"/>
    </source>
</evidence>
<keyword evidence="2" id="KW-0614">Plasmid</keyword>
<dbReference type="EMBL" id="CP118720">
    <property type="protein sequence ID" value="WEA47258.1"/>
    <property type="molecule type" value="Genomic_DNA"/>
</dbReference>